<dbReference type="OrthoDB" id="692787at2759"/>
<organism evidence="6 7">
    <name type="scientific">Panicum miliaceum</name>
    <name type="common">Proso millet</name>
    <name type="synonym">Broomcorn millet</name>
    <dbReference type="NCBI Taxonomy" id="4540"/>
    <lineage>
        <taxon>Eukaryota</taxon>
        <taxon>Viridiplantae</taxon>
        <taxon>Streptophyta</taxon>
        <taxon>Embryophyta</taxon>
        <taxon>Tracheophyta</taxon>
        <taxon>Spermatophyta</taxon>
        <taxon>Magnoliopsida</taxon>
        <taxon>Liliopsida</taxon>
        <taxon>Poales</taxon>
        <taxon>Poaceae</taxon>
        <taxon>PACMAD clade</taxon>
        <taxon>Panicoideae</taxon>
        <taxon>Panicodae</taxon>
        <taxon>Paniceae</taxon>
        <taxon>Panicinae</taxon>
        <taxon>Panicum</taxon>
        <taxon>Panicum sect. Panicum</taxon>
    </lineage>
</organism>
<reference evidence="7" key="1">
    <citation type="journal article" date="2019" name="Nat. Commun.">
        <title>The genome of broomcorn millet.</title>
        <authorList>
            <person name="Zou C."/>
            <person name="Miki D."/>
            <person name="Li D."/>
            <person name="Tang Q."/>
            <person name="Xiao L."/>
            <person name="Rajput S."/>
            <person name="Deng P."/>
            <person name="Jia W."/>
            <person name="Huang R."/>
            <person name="Zhang M."/>
            <person name="Sun Y."/>
            <person name="Hu J."/>
            <person name="Fu X."/>
            <person name="Schnable P.S."/>
            <person name="Li F."/>
            <person name="Zhang H."/>
            <person name="Feng B."/>
            <person name="Zhu X."/>
            <person name="Liu R."/>
            <person name="Schnable J.C."/>
            <person name="Zhu J.-K."/>
            <person name="Zhang H."/>
        </authorList>
    </citation>
    <scope>NUCLEOTIDE SEQUENCE [LARGE SCALE GENOMIC DNA]</scope>
</reference>
<keyword evidence="2" id="KW-0808">Transferase</keyword>
<keyword evidence="5" id="KW-0067">ATP-binding</keyword>
<evidence type="ECO:0000313" key="7">
    <source>
        <dbReference type="Proteomes" id="UP000275267"/>
    </source>
</evidence>
<protein>
    <submittedName>
        <fullName evidence="6">Receptor-like serine-threonine protein kinase</fullName>
    </submittedName>
</protein>
<dbReference type="Gene3D" id="3.30.200.20">
    <property type="entry name" value="Phosphorylase Kinase, domain 1"/>
    <property type="match status" value="1"/>
</dbReference>
<dbReference type="Proteomes" id="UP000275267">
    <property type="component" value="Unassembled WGS sequence"/>
</dbReference>
<dbReference type="GO" id="GO:0005886">
    <property type="term" value="C:plasma membrane"/>
    <property type="evidence" value="ECO:0007669"/>
    <property type="project" value="TreeGrafter"/>
</dbReference>
<dbReference type="PANTHER" id="PTHR27002:SF1040">
    <property type="entry name" value="OS07G0538400 PROTEIN"/>
    <property type="match status" value="1"/>
</dbReference>
<evidence type="ECO:0000256" key="2">
    <source>
        <dbReference type="ARBA" id="ARBA00022679"/>
    </source>
</evidence>
<evidence type="ECO:0000256" key="5">
    <source>
        <dbReference type="ARBA" id="ARBA00022840"/>
    </source>
</evidence>
<sequence>MGGIAIPDLLDPEDKKLIEPLAIDLQTLRAATNNFHLDNKLGEGGFGTIYKEIIEVKNELVLLAKLQHRNLVRVRVAGVCLEEEHENLIVYEYLPNRSLDNLIYGNAVHG</sequence>
<dbReference type="SUPFAM" id="SSF56112">
    <property type="entry name" value="Protein kinase-like (PK-like)"/>
    <property type="match status" value="1"/>
</dbReference>
<proteinExistence type="predicted"/>
<keyword evidence="1" id="KW-0723">Serine/threonine-protein kinase</keyword>
<dbReference type="AlphaFoldDB" id="A0A3L6SP57"/>
<dbReference type="GO" id="GO:0004674">
    <property type="term" value="F:protein serine/threonine kinase activity"/>
    <property type="evidence" value="ECO:0007669"/>
    <property type="project" value="UniProtKB-KW"/>
</dbReference>
<dbReference type="STRING" id="4540.A0A3L6SP57"/>
<dbReference type="Gene3D" id="1.10.510.10">
    <property type="entry name" value="Transferase(Phosphotransferase) domain 1"/>
    <property type="match status" value="1"/>
</dbReference>
<name>A0A3L6SP57_PANMI</name>
<comment type="caution">
    <text evidence="6">The sequence shown here is derived from an EMBL/GenBank/DDBJ whole genome shotgun (WGS) entry which is preliminary data.</text>
</comment>
<dbReference type="GO" id="GO:0005524">
    <property type="term" value="F:ATP binding"/>
    <property type="evidence" value="ECO:0007669"/>
    <property type="project" value="UniProtKB-KW"/>
</dbReference>
<evidence type="ECO:0000256" key="4">
    <source>
        <dbReference type="ARBA" id="ARBA00022777"/>
    </source>
</evidence>
<keyword evidence="3" id="KW-0547">Nucleotide-binding</keyword>
<gene>
    <name evidence="6" type="ORF">C2845_PM07G25730</name>
</gene>
<evidence type="ECO:0000313" key="6">
    <source>
        <dbReference type="EMBL" id="RLN23544.1"/>
    </source>
</evidence>
<dbReference type="InterPro" id="IPR011009">
    <property type="entry name" value="Kinase-like_dom_sf"/>
</dbReference>
<accession>A0A3L6SP57</accession>
<evidence type="ECO:0000256" key="3">
    <source>
        <dbReference type="ARBA" id="ARBA00022741"/>
    </source>
</evidence>
<evidence type="ECO:0000256" key="1">
    <source>
        <dbReference type="ARBA" id="ARBA00022527"/>
    </source>
</evidence>
<keyword evidence="7" id="KW-1185">Reference proteome</keyword>
<dbReference type="EMBL" id="PQIB02000004">
    <property type="protein sequence ID" value="RLN23544.1"/>
    <property type="molecule type" value="Genomic_DNA"/>
</dbReference>
<keyword evidence="4" id="KW-0418">Kinase</keyword>
<dbReference type="PANTHER" id="PTHR27002">
    <property type="entry name" value="RECEPTOR-LIKE SERINE/THREONINE-PROTEIN KINASE SD1-8"/>
    <property type="match status" value="1"/>
</dbReference>